<reference evidence="5 6" key="1">
    <citation type="submission" date="2024-05" db="EMBL/GenBank/DDBJ databases">
        <title>Genome sequencing of Marine Estuary Bacteria, Shewanella vesiculosa and S. baltica, and Pseudomonas syringae.</title>
        <authorList>
            <person name="Gurung A."/>
            <person name="Maclea K.S."/>
        </authorList>
    </citation>
    <scope>NUCLEOTIDE SEQUENCE [LARGE SCALE GENOMIC DNA]</scope>
    <source>
        <strain evidence="5 6">1A</strain>
    </source>
</reference>
<dbReference type="PANTHER" id="PTHR38033">
    <property type="entry name" value="MEMBRANE PROTEIN-RELATED"/>
    <property type="match status" value="1"/>
</dbReference>
<evidence type="ECO:0000256" key="2">
    <source>
        <dbReference type="SAM" id="MobiDB-lite"/>
    </source>
</evidence>
<dbReference type="InterPro" id="IPR017732">
    <property type="entry name" value="T4/T6SS_DotU"/>
</dbReference>
<dbReference type="Pfam" id="PF09850">
    <property type="entry name" value="DotU"/>
    <property type="match status" value="1"/>
</dbReference>
<dbReference type="InterPro" id="IPR017733">
    <property type="entry name" value="OmpA-like_dom_proteobacteria"/>
</dbReference>
<keyword evidence="6" id="KW-1185">Reference proteome</keyword>
<keyword evidence="3" id="KW-1133">Transmembrane helix</keyword>
<dbReference type="RefSeq" id="WP_273057005.1">
    <property type="nucleotide sequence ID" value="NZ_JAACRJ010000001.1"/>
</dbReference>
<comment type="caution">
    <text evidence="5">The sequence shown here is derived from an EMBL/GenBank/DDBJ whole genome shotgun (WGS) entry which is preliminary data.</text>
</comment>
<proteinExistence type="predicted"/>
<feature type="transmembrane region" description="Helical" evidence="3">
    <location>
        <begin position="233"/>
        <end position="253"/>
    </location>
</feature>
<dbReference type="Proteomes" id="UP001477278">
    <property type="component" value="Unassembled WGS sequence"/>
</dbReference>
<dbReference type="PROSITE" id="PS51123">
    <property type="entry name" value="OMPA_2"/>
    <property type="match status" value="1"/>
</dbReference>
<dbReference type="SUPFAM" id="SSF103088">
    <property type="entry name" value="OmpA-like"/>
    <property type="match status" value="1"/>
</dbReference>
<protein>
    <submittedName>
        <fullName evidence="5">Type VI secretion system protein TssL, long form</fullName>
    </submittedName>
</protein>
<sequence>MNDKTIVKPRPGKGAGMAGNKTKVDDDSQKTLIQEQRNDNRDNRSQLSLSQNPLVDFAGTLLSICTQLRNSTQHDDVNTLRVHCVELIKHYEQQLRNANLASDDIKSARYCLCCFIDEVVLNTPWGEQSYWASDSLLSTFHHETLGGEYFYTLLDASLRHPAEKCNLLELMYLCLTLGFVGKMRVEPQGDQKLEALREKTYLAIQSCKGDFHRELSPGWRQNIVPNLTFQQPFPLWVIGALFGVVILFIYMGFSYSINHYSSVAYKELTSIVPWEKTVEAQQQISRDEALLLQQLLQTEIGKNLLEVEQLSDRVRIRIGATELFASGSTQPRSDFEAILAKIARTLESTDGKILITGHTDDEPIFTSKYPSNWHLSLARATSIANVLANNASLSGRLWPEGRGESEPRVVNDSEQNRALNRRIEIDLLF</sequence>
<dbReference type="PANTHER" id="PTHR38033:SF1">
    <property type="entry name" value="DOTU FAMILY TYPE IV_VI SECRETION SYSTEM PROTEIN"/>
    <property type="match status" value="1"/>
</dbReference>
<keyword evidence="3" id="KW-0812">Transmembrane</keyword>
<evidence type="ECO:0000259" key="4">
    <source>
        <dbReference type="PROSITE" id="PS51123"/>
    </source>
</evidence>
<dbReference type="InterPro" id="IPR038522">
    <property type="entry name" value="T4/T6SS_DotU_sf"/>
</dbReference>
<dbReference type="NCBIfam" id="TIGR03350">
    <property type="entry name" value="type_VI_ompA"/>
    <property type="match status" value="1"/>
</dbReference>
<accession>A0ABV0FPB9</accession>
<feature type="region of interest" description="Disordered" evidence="2">
    <location>
        <begin position="1"/>
        <end position="29"/>
    </location>
</feature>
<dbReference type="GeneID" id="90568752"/>
<dbReference type="InterPro" id="IPR036737">
    <property type="entry name" value="OmpA-like_sf"/>
</dbReference>
<dbReference type="EMBL" id="JBDPZN010000002">
    <property type="protein sequence ID" value="MEO3681767.1"/>
    <property type="molecule type" value="Genomic_DNA"/>
</dbReference>
<dbReference type="CDD" id="cd07185">
    <property type="entry name" value="OmpA_C-like"/>
    <property type="match status" value="1"/>
</dbReference>
<evidence type="ECO:0000256" key="3">
    <source>
        <dbReference type="SAM" id="Phobius"/>
    </source>
</evidence>
<keyword evidence="1 3" id="KW-0472">Membrane</keyword>
<gene>
    <name evidence="5" type="primary">tssL</name>
    <name evidence="5" type="ORF">ABHN84_05595</name>
</gene>
<dbReference type="Gene3D" id="1.25.40.590">
    <property type="entry name" value="Type IV / VI secretion system, DotU"/>
    <property type="match status" value="1"/>
</dbReference>
<dbReference type="InterPro" id="IPR006665">
    <property type="entry name" value="OmpA-like"/>
</dbReference>
<organism evidence="5 6">
    <name type="scientific">Shewanella vesiculosa</name>
    <dbReference type="NCBI Taxonomy" id="518738"/>
    <lineage>
        <taxon>Bacteria</taxon>
        <taxon>Pseudomonadati</taxon>
        <taxon>Pseudomonadota</taxon>
        <taxon>Gammaproteobacteria</taxon>
        <taxon>Alteromonadales</taxon>
        <taxon>Shewanellaceae</taxon>
        <taxon>Shewanella</taxon>
    </lineage>
</organism>
<evidence type="ECO:0000313" key="6">
    <source>
        <dbReference type="Proteomes" id="UP001477278"/>
    </source>
</evidence>
<dbReference type="Pfam" id="PF00691">
    <property type="entry name" value="OmpA"/>
    <property type="match status" value="1"/>
</dbReference>
<feature type="domain" description="OmpA-like" evidence="4">
    <location>
        <begin position="311"/>
        <end position="429"/>
    </location>
</feature>
<name>A0ABV0FPB9_9GAMM</name>
<dbReference type="NCBIfam" id="TIGR03349">
    <property type="entry name" value="IV_VI_DotU"/>
    <property type="match status" value="1"/>
</dbReference>
<dbReference type="Gene3D" id="3.30.1330.60">
    <property type="entry name" value="OmpA-like domain"/>
    <property type="match status" value="1"/>
</dbReference>
<evidence type="ECO:0000313" key="5">
    <source>
        <dbReference type="EMBL" id="MEO3681767.1"/>
    </source>
</evidence>
<dbReference type="NCBIfam" id="NF038228">
    <property type="entry name" value="IcmH_DotU_IVB"/>
    <property type="match status" value="1"/>
</dbReference>
<evidence type="ECO:0000256" key="1">
    <source>
        <dbReference type="PROSITE-ProRule" id="PRU00473"/>
    </source>
</evidence>